<keyword evidence="3" id="KW-0238">DNA-binding</keyword>
<name>A0ABX5T076_9MICO</name>
<organism evidence="6 7">
    <name type="scientific">Microbacterium wangchenii</name>
    <dbReference type="NCBI Taxonomy" id="2541726"/>
    <lineage>
        <taxon>Bacteria</taxon>
        <taxon>Bacillati</taxon>
        <taxon>Actinomycetota</taxon>
        <taxon>Actinomycetes</taxon>
        <taxon>Micrococcales</taxon>
        <taxon>Microbacteriaceae</taxon>
        <taxon>Microbacterium</taxon>
    </lineage>
</organism>
<reference evidence="6 7" key="1">
    <citation type="submission" date="2019-03" db="EMBL/GenBank/DDBJ databases">
        <authorList>
            <person name="Dong K."/>
        </authorList>
    </citation>
    <scope>NUCLEOTIDE SEQUENCE [LARGE SCALE GENOMIC DNA]</scope>
    <source>
        <strain evidence="7">dk512</strain>
    </source>
</reference>
<dbReference type="Proteomes" id="UP000295748">
    <property type="component" value="Chromosome"/>
</dbReference>
<dbReference type="EMBL" id="CP038266">
    <property type="protein sequence ID" value="QBR90474.1"/>
    <property type="molecule type" value="Genomic_DNA"/>
</dbReference>
<dbReference type="RefSeq" id="WP_135070532.1">
    <property type="nucleotide sequence ID" value="NZ_CP038266.1"/>
</dbReference>
<protein>
    <recommendedName>
        <fullName evidence="5">Sugar-binding domain-containing protein</fullName>
    </recommendedName>
</protein>
<dbReference type="Pfam" id="PF04198">
    <property type="entry name" value="Sugar-bind"/>
    <property type="match status" value="1"/>
</dbReference>
<feature type="domain" description="Sugar-binding" evidence="5">
    <location>
        <begin position="66"/>
        <end position="306"/>
    </location>
</feature>
<evidence type="ECO:0000256" key="1">
    <source>
        <dbReference type="ARBA" id="ARBA00010466"/>
    </source>
</evidence>
<dbReference type="SUPFAM" id="SSF100950">
    <property type="entry name" value="NagB/RpiA/CoA transferase-like"/>
    <property type="match status" value="1"/>
</dbReference>
<dbReference type="PANTHER" id="PTHR34294:SF1">
    <property type="entry name" value="TRANSCRIPTIONAL REGULATOR LSRR"/>
    <property type="match status" value="1"/>
</dbReference>
<keyword evidence="7" id="KW-1185">Reference proteome</keyword>
<comment type="similarity">
    <text evidence="1">Belongs to the SorC transcriptional regulatory family.</text>
</comment>
<evidence type="ECO:0000259" key="5">
    <source>
        <dbReference type="Pfam" id="PF04198"/>
    </source>
</evidence>
<dbReference type="Gene3D" id="3.40.50.1360">
    <property type="match status" value="1"/>
</dbReference>
<evidence type="ECO:0000256" key="3">
    <source>
        <dbReference type="ARBA" id="ARBA00023125"/>
    </source>
</evidence>
<proteinExistence type="inferred from homology"/>
<sequence>MSTADIADATLRVYVALQHLQLGRPTTEIADELGLSRFAIGRMVKRARDEGLVEVVSRLPEPVDPELSATLARRYGLRSALVVVSHIDTDDVVRGIVAGVAAGLVTGMIGDDDVVGLGPGRTIVEMCARIVDVHTCDVVQLTGVATDQPETYLDAILRLRTVAKGRMFPLHAPFLTTDRRSARVITGQAPVTQALQRMDHLDMAVLTVGGWPSSSLLATQLAQSGELEGLLEAGVVAEIGTTLLDEHGRVVRSLEGRLIGVTTDQLARVPTRVAIGGGPGKRQAVVAALKSGLIDAIVTDQVTARRAMDM</sequence>
<dbReference type="InterPro" id="IPR037171">
    <property type="entry name" value="NagB/RpiA_transferase-like"/>
</dbReference>
<accession>A0ABX5T076</accession>
<evidence type="ECO:0000256" key="2">
    <source>
        <dbReference type="ARBA" id="ARBA00023015"/>
    </source>
</evidence>
<keyword evidence="4" id="KW-0804">Transcription</keyword>
<keyword evidence="2" id="KW-0805">Transcription regulation</keyword>
<evidence type="ECO:0000313" key="6">
    <source>
        <dbReference type="EMBL" id="QBR90474.1"/>
    </source>
</evidence>
<dbReference type="InterPro" id="IPR051054">
    <property type="entry name" value="SorC_transcr_regulators"/>
</dbReference>
<dbReference type="Gene3D" id="1.10.10.60">
    <property type="entry name" value="Homeodomain-like"/>
    <property type="match status" value="1"/>
</dbReference>
<evidence type="ECO:0000313" key="7">
    <source>
        <dbReference type="Proteomes" id="UP000295748"/>
    </source>
</evidence>
<dbReference type="PANTHER" id="PTHR34294">
    <property type="entry name" value="TRANSCRIPTIONAL REGULATOR-RELATED"/>
    <property type="match status" value="1"/>
</dbReference>
<evidence type="ECO:0000256" key="4">
    <source>
        <dbReference type="ARBA" id="ARBA00023163"/>
    </source>
</evidence>
<gene>
    <name evidence="6" type="ORF">E4K62_18380</name>
</gene>
<dbReference type="InterPro" id="IPR007324">
    <property type="entry name" value="Sugar-bd_dom_put"/>
</dbReference>